<dbReference type="SUPFAM" id="SSF48305">
    <property type="entry name" value="Class II MHC-associated invariant chain ectoplasmic trimerization domain"/>
    <property type="match status" value="1"/>
</dbReference>
<evidence type="ECO:0000256" key="4">
    <source>
        <dbReference type="ARBA" id="ARBA00023157"/>
    </source>
</evidence>
<evidence type="ECO:0000259" key="6">
    <source>
        <dbReference type="PROSITE" id="PS51162"/>
    </source>
</evidence>
<dbReference type="InterPro" id="IPR036613">
    <property type="entry name" value="MHCII_invariant_trimer_sf"/>
</dbReference>
<dbReference type="Pfam" id="PF00086">
    <property type="entry name" value="Thyroglobulin_1"/>
    <property type="match status" value="1"/>
</dbReference>
<feature type="disulfide bond" evidence="5">
    <location>
        <begin position="188"/>
        <end position="195"/>
    </location>
</feature>
<accession>A0A8C5DL08</accession>
<reference evidence="7" key="2">
    <citation type="submission" date="2025-08" db="UniProtKB">
        <authorList>
            <consortium name="Ensembl"/>
        </authorList>
    </citation>
    <scope>IDENTIFICATION</scope>
</reference>
<dbReference type="PROSITE" id="PS51162">
    <property type="entry name" value="THYROGLOBULIN_1_2"/>
    <property type="match status" value="1"/>
</dbReference>
<organism evidence="7 8">
    <name type="scientific">Gouania willdenowi</name>
    <name type="common">Blunt-snouted clingfish</name>
    <name type="synonym">Lepadogaster willdenowi</name>
    <dbReference type="NCBI Taxonomy" id="441366"/>
    <lineage>
        <taxon>Eukaryota</taxon>
        <taxon>Metazoa</taxon>
        <taxon>Chordata</taxon>
        <taxon>Craniata</taxon>
        <taxon>Vertebrata</taxon>
        <taxon>Euteleostomi</taxon>
        <taxon>Actinopterygii</taxon>
        <taxon>Neopterygii</taxon>
        <taxon>Teleostei</taxon>
        <taxon>Neoteleostei</taxon>
        <taxon>Acanthomorphata</taxon>
        <taxon>Ovalentaria</taxon>
        <taxon>Blenniimorphae</taxon>
        <taxon>Blenniiformes</taxon>
        <taxon>Gobiesocoidei</taxon>
        <taxon>Gobiesocidae</taxon>
        <taxon>Gobiesocinae</taxon>
        <taxon>Gouania</taxon>
    </lineage>
</organism>
<dbReference type="Pfam" id="PF08831">
    <property type="entry name" value="MHCassoc_trimer"/>
    <property type="match status" value="1"/>
</dbReference>
<reference evidence="7" key="1">
    <citation type="submission" date="2020-06" db="EMBL/GenBank/DDBJ databases">
        <authorList>
            <consortium name="Wellcome Sanger Institute Data Sharing"/>
        </authorList>
    </citation>
    <scope>NUCLEOTIDE SEQUENCE [LARGE SCALE GENOMIC DNA]</scope>
</reference>
<dbReference type="PROSITE" id="PS00484">
    <property type="entry name" value="THYROGLOBULIN_1_1"/>
    <property type="match status" value="1"/>
</dbReference>
<evidence type="ECO:0000256" key="5">
    <source>
        <dbReference type="PROSITE-ProRule" id="PRU00500"/>
    </source>
</evidence>
<feature type="disulfide bond" evidence="5">
    <location>
        <begin position="197"/>
        <end position="217"/>
    </location>
</feature>
<dbReference type="PANTHER" id="PTHR12352">
    <property type="entry name" value="SECRETED MODULAR CALCIUM-BINDING PROTEIN"/>
    <property type="match status" value="1"/>
</dbReference>
<keyword evidence="3" id="KW-0677">Repeat</keyword>
<proteinExistence type="predicted"/>
<dbReference type="GO" id="GO:0016020">
    <property type="term" value="C:membrane"/>
    <property type="evidence" value="ECO:0007669"/>
    <property type="project" value="InterPro"/>
</dbReference>
<reference evidence="7" key="3">
    <citation type="submission" date="2025-09" db="UniProtKB">
        <authorList>
            <consortium name="Ensembl"/>
        </authorList>
    </citation>
    <scope>IDENTIFICATION</scope>
</reference>
<evidence type="ECO:0000256" key="2">
    <source>
        <dbReference type="ARBA" id="ARBA00022525"/>
    </source>
</evidence>
<dbReference type="SUPFAM" id="SSF57610">
    <property type="entry name" value="Thyroglobulin type-1 domain"/>
    <property type="match status" value="1"/>
</dbReference>
<protein>
    <recommendedName>
        <fullName evidence="6">Thyroglobulin type-1 domain-containing protein</fullName>
    </recommendedName>
</protein>
<dbReference type="InterPro" id="IPR000716">
    <property type="entry name" value="Thyroglobulin_1"/>
</dbReference>
<evidence type="ECO:0000256" key="1">
    <source>
        <dbReference type="ARBA" id="ARBA00004613"/>
    </source>
</evidence>
<keyword evidence="8" id="KW-1185">Reference proteome</keyword>
<dbReference type="InterPro" id="IPR036857">
    <property type="entry name" value="Thyroglobulin_1_sf"/>
</dbReference>
<dbReference type="GO" id="GO:0042289">
    <property type="term" value="F:MHC class II protein binding"/>
    <property type="evidence" value="ECO:0007669"/>
    <property type="project" value="InterPro"/>
</dbReference>
<sequence>SCSPSNGTLYIFSNTCSQSVIYCIYYYLVKTIYTWWIKRELISLLDIKEIKIIDNQLCIMILADTRLSLWIVENSLNQHEDATSKSQLNVSFHTIDTDVEKVLMELLQDLELPQFNETFSGNLLSLNQQMNESMWKSFETWMQNWLIFQKAQQMVSVTKTKCQIEAQTAVGPYKPQCRSWGEYMQKQCYGSTGYCWCVDVVSGKRIKDTLKHGDPECWRVTRATHKNHVMDEDYGELMIN</sequence>
<dbReference type="GO" id="GO:0019882">
    <property type="term" value="P:antigen processing and presentation"/>
    <property type="evidence" value="ECO:0007669"/>
    <property type="project" value="InterPro"/>
</dbReference>
<dbReference type="GO" id="GO:0070206">
    <property type="term" value="P:protein trimerization"/>
    <property type="evidence" value="ECO:0007669"/>
    <property type="project" value="InterPro"/>
</dbReference>
<dbReference type="Gene3D" id="4.10.800.10">
    <property type="entry name" value="Thyroglobulin type-1"/>
    <property type="match status" value="1"/>
</dbReference>
<keyword evidence="4 5" id="KW-1015">Disulfide bond</keyword>
<dbReference type="GO" id="GO:0005615">
    <property type="term" value="C:extracellular space"/>
    <property type="evidence" value="ECO:0007669"/>
    <property type="project" value="TreeGrafter"/>
</dbReference>
<keyword evidence="2" id="KW-0964">Secreted</keyword>
<comment type="subcellular location">
    <subcellularLocation>
        <location evidence="1">Secreted</location>
    </subcellularLocation>
</comment>
<evidence type="ECO:0000256" key="3">
    <source>
        <dbReference type="ARBA" id="ARBA00022737"/>
    </source>
</evidence>
<dbReference type="AlphaFoldDB" id="A0A8C5DL08"/>
<dbReference type="InterPro" id="IPR051950">
    <property type="entry name" value="Dev_reg/Prot_inhib"/>
</dbReference>
<dbReference type="PANTHER" id="PTHR12352:SF3">
    <property type="entry name" value="NIDOGEN-2"/>
    <property type="match status" value="1"/>
</dbReference>
<dbReference type="CDD" id="cd00191">
    <property type="entry name" value="TY"/>
    <property type="match status" value="1"/>
</dbReference>
<evidence type="ECO:0000313" key="8">
    <source>
        <dbReference type="Proteomes" id="UP000694680"/>
    </source>
</evidence>
<dbReference type="InterPro" id="IPR011988">
    <property type="entry name" value="MHC_II-assoc_invariant_trimer"/>
</dbReference>
<dbReference type="Gene3D" id="1.10.870.10">
    <property type="entry name" value="MHC class II-associated invariant chain, trimerisation domain"/>
    <property type="match status" value="1"/>
</dbReference>
<comment type="caution">
    <text evidence="5">Lacks conserved residue(s) required for the propagation of feature annotation.</text>
</comment>
<dbReference type="SMART" id="SM00211">
    <property type="entry name" value="TY"/>
    <property type="match status" value="1"/>
</dbReference>
<dbReference type="Proteomes" id="UP000694680">
    <property type="component" value="Chromosome 10"/>
</dbReference>
<dbReference type="Ensembl" id="ENSGWIT00000009447.1">
    <property type="protein sequence ID" value="ENSGWIP00000008457.1"/>
    <property type="gene ID" value="ENSGWIG00000005010.1"/>
</dbReference>
<name>A0A8C5DL08_GOUWI</name>
<feature type="domain" description="Thyroglobulin type-1" evidence="6">
    <location>
        <begin position="159"/>
        <end position="217"/>
    </location>
</feature>
<evidence type="ECO:0000313" key="7">
    <source>
        <dbReference type="Ensembl" id="ENSGWIP00000008457.1"/>
    </source>
</evidence>